<dbReference type="OrthoDB" id="8062037at2759"/>
<feature type="compositionally biased region" description="Polar residues" evidence="5">
    <location>
        <begin position="74"/>
        <end position="84"/>
    </location>
</feature>
<name>A0A1L7WCP3_9HELO</name>
<dbReference type="GO" id="GO:0012505">
    <property type="term" value="C:endomembrane system"/>
    <property type="evidence" value="ECO:0007669"/>
    <property type="project" value="TreeGrafter"/>
</dbReference>
<evidence type="ECO:0000313" key="7">
    <source>
        <dbReference type="EMBL" id="CZR50547.1"/>
    </source>
</evidence>
<keyword evidence="2 4" id="KW-0863">Zinc-finger</keyword>
<feature type="compositionally biased region" description="Low complexity" evidence="5">
    <location>
        <begin position="652"/>
        <end position="673"/>
    </location>
</feature>
<feature type="region of interest" description="Disordered" evidence="5">
    <location>
        <begin position="1"/>
        <end position="87"/>
    </location>
</feature>
<keyword evidence="1" id="KW-0479">Metal-binding</keyword>
<evidence type="ECO:0000313" key="8">
    <source>
        <dbReference type="Proteomes" id="UP000184330"/>
    </source>
</evidence>
<dbReference type="AlphaFoldDB" id="A0A1L7WCP3"/>
<feature type="compositionally biased region" description="Polar residues" evidence="5">
    <location>
        <begin position="543"/>
        <end position="552"/>
    </location>
</feature>
<dbReference type="Gene3D" id="3.30.40.10">
    <property type="entry name" value="Zinc/RING finger domain, C3HC4 (zinc finger)"/>
    <property type="match status" value="1"/>
</dbReference>
<sequence>MDFTMDDSSNLLASNAHRYQCQPQAQSHPQSNGPNPISQSSSQTRDSQHYDPVHESSGWYQPNIANGPHRHQFPTPQNIPQWSSPHVDPTHNWPHFAEMERAAQSHGYTSQDYRRSYMPWNETGSFASFTNHPGYNSSPVNGGSGGSEAATLQSRSAAPLRGYEMNQQQFLFQRDMHRPSLPLQYNASPSSNTALSETRPAPESVPTPSSSEQSTPQQPPAFGSMGLRAGFSRATRTSISRYEDILEGPRRRRLAPAWDPDSEEDEDITREMSREVAREREALYRQHAAEALFGGDIDDDRSIAAIRGMVAGGKRVLSKEALASLESVKVKDLKEADRTCIICYNEFGVSNPEGEIENPIRLPKCKHVFGDKCIKKWFEDSDSCPYCRDKLPSELAVRKGIMADRANQYRLAHREQLRQISLAQREQLRTHMAAQRSRYSYTPAGIPSVPVDSDGSSSATAQQVQDDYDYMMARQAEVWLGGRNGTGDSPERRRQARGRHAHTAIRAPHYLSSRPTSVGSARLSNPSFTYQPPSRYTDYGVQSRRNAATSGSDARETASEREVGEVREPSSDSPGYHNSGPTSSSESSGSVDHTPPRNSRLPVGSSVPVEEASPPVAVGSGVTPRQVPSGTRFNFESHSAVTSVPSTNASNRQSSGQSSGGSDRSQQQQDRSQAIPSFGSLLGNNAAARFGADSNHDMDDLTSIGRIGVGIPHGWGSIN</sequence>
<dbReference type="SMART" id="SM00184">
    <property type="entry name" value="RING"/>
    <property type="match status" value="1"/>
</dbReference>
<dbReference type="Proteomes" id="UP000184330">
    <property type="component" value="Unassembled WGS sequence"/>
</dbReference>
<dbReference type="UniPathway" id="UPA00143"/>
<dbReference type="GO" id="GO:0008270">
    <property type="term" value="F:zinc ion binding"/>
    <property type="evidence" value="ECO:0007669"/>
    <property type="project" value="UniProtKB-KW"/>
</dbReference>
<proteinExistence type="predicted"/>
<feature type="compositionally biased region" description="Polar residues" evidence="5">
    <location>
        <begin position="626"/>
        <end position="651"/>
    </location>
</feature>
<evidence type="ECO:0000256" key="1">
    <source>
        <dbReference type="ARBA" id="ARBA00022723"/>
    </source>
</evidence>
<protein>
    <recommendedName>
        <fullName evidence="6">RING-type domain-containing protein</fullName>
    </recommendedName>
</protein>
<dbReference type="Pfam" id="PF13639">
    <property type="entry name" value="zf-RING_2"/>
    <property type="match status" value="1"/>
</dbReference>
<feature type="compositionally biased region" description="Polar residues" evidence="5">
    <location>
        <begin position="183"/>
        <end position="196"/>
    </location>
</feature>
<feature type="compositionally biased region" description="Polar residues" evidence="5">
    <location>
        <begin position="513"/>
        <end position="534"/>
    </location>
</feature>
<dbReference type="InterPro" id="IPR013083">
    <property type="entry name" value="Znf_RING/FYVE/PHD"/>
</dbReference>
<evidence type="ECO:0000256" key="3">
    <source>
        <dbReference type="ARBA" id="ARBA00022833"/>
    </source>
</evidence>
<feature type="compositionally biased region" description="Low complexity" evidence="5">
    <location>
        <begin position="602"/>
        <end position="619"/>
    </location>
</feature>
<dbReference type="GO" id="GO:0061630">
    <property type="term" value="F:ubiquitin protein ligase activity"/>
    <property type="evidence" value="ECO:0007669"/>
    <property type="project" value="TreeGrafter"/>
</dbReference>
<feature type="compositionally biased region" description="Low complexity" evidence="5">
    <location>
        <begin position="201"/>
        <end position="216"/>
    </location>
</feature>
<dbReference type="STRING" id="576137.A0A1L7WCP3"/>
<keyword evidence="3" id="KW-0862">Zinc</keyword>
<feature type="compositionally biased region" description="Polar residues" evidence="5">
    <location>
        <begin position="1"/>
        <end position="13"/>
    </location>
</feature>
<feature type="region of interest" description="Disordered" evidence="5">
    <location>
        <begin position="481"/>
        <end position="679"/>
    </location>
</feature>
<feature type="domain" description="RING-type" evidence="6">
    <location>
        <begin position="340"/>
        <end position="388"/>
    </location>
</feature>
<dbReference type="PANTHER" id="PTHR22763">
    <property type="entry name" value="RING ZINC FINGER PROTEIN"/>
    <property type="match status" value="1"/>
</dbReference>
<evidence type="ECO:0000259" key="6">
    <source>
        <dbReference type="PROSITE" id="PS50089"/>
    </source>
</evidence>
<dbReference type="PANTHER" id="PTHR22763:SF162">
    <property type="entry name" value="TRANSMEMBRANE E3 UBIQUITIN-PROTEIN LIGASE 1"/>
    <property type="match status" value="1"/>
</dbReference>
<dbReference type="InterPro" id="IPR001841">
    <property type="entry name" value="Znf_RING"/>
</dbReference>
<keyword evidence="8" id="KW-1185">Reference proteome</keyword>
<evidence type="ECO:0000256" key="2">
    <source>
        <dbReference type="ARBA" id="ARBA00022771"/>
    </source>
</evidence>
<dbReference type="GO" id="GO:0044695">
    <property type="term" value="C:Dsc E3 ubiquitin ligase complex"/>
    <property type="evidence" value="ECO:0007669"/>
    <property type="project" value="TreeGrafter"/>
</dbReference>
<dbReference type="GO" id="GO:0016567">
    <property type="term" value="P:protein ubiquitination"/>
    <property type="evidence" value="ECO:0007669"/>
    <property type="project" value="UniProtKB-UniPathway"/>
</dbReference>
<feature type="region of interest" description="Disordered" evidence="5">
    <location>
        <begin position="181"/>
        <end position="228"/>
    </location>
</feature>
<evidence type="ECO:0000256" key="5">
    <source>
        <dbReference type="SAM" id="MobiDB-lite"/>
    </source>
</evidence>
<evidence type="ECO:0000256" key="4">
    <source>
        <dbReference type="PROSITE-ProRule" id="PRU00175"/>
    </source>
</evidence>
<organism evidence="7 8">
    <name type="scientific">Phialocephala subalpina</name>
    <dbReference type="NCBI Taxonomy" id="576137"/>
    <lineage>
        <taxon>Eukaryota</taxon>
        <taxon>Fungi</taxon>
        <taxon>Dikarya</taxon>
        <taxon>Ascomycota</taxon>
        <taxon>Pezizomycotina</taxon>
        <taxon>Leotiomycetes</taxon>
        <taxon>Helotiales</taxon>
        <taxon>Mollisiaceae</taxon>
        <taxon>Phialocephala</taxon>
        <taxon>Phialocephala fortinii species complex</taxon>
    </lineage>
</organism>
<feature type="compositionally biased region" description="Polar residues" evidence="5">
    <location>
        <begin position="21"/>
        <end position="45"/>
    </location>
</feature>
<dbReference type="PROSITE" id="PS50089">
    <property type="entry name" value="ZF_RING_2"/>
    <property type="match status" value="1"/>
</dbReference>
<dbReference type="InterPro" id="IPR050731">
    <property type="entry name" value="HRD1_E3_ubiq-ligases"/>
</dbReference>
<feature type="compositionally biased region" description="Low complexity" evidence="5">
    <location>
        <begin position="447"/>
        <end position="458"/>
    </location>
</feature>
<reference evidence="7 8" key="1">
    <citation type="submission" date="2016-03" db="EMBL/GenBank/DDBJ databases">
        <authorList>
            <person name="Ploux O."/>
        </authorList>
    </citation>
    <scope>NUCLEOTIDE SEQUENCE [LARGE SCALE GENOMIC DNA]</scope>
    <source>
        <strain evidence="7 8">UAMH 11012</strain>
    </source>
</reference>
<accession>A0A1L7WCP3</accession>
<feature type="compositionally biased region" description="Low complexity" evidence="5">
    <location>
        <begin position="579"/>
        <end position="590"/>
    </location>
</feature>
<dbReference type="EMBL" id="FJOG01000001">
    <property type="protein sequence ID" value="CZR50547.1"/>
    <property type="molecule type" value="Genomic_DNA"/>
</dbReference>
<feature type="compositionally biased region" description="Basic residues" evidence="5">
    <location>
        <begin position="494"/>
        <end position="503"/>
    </location>
</feature>
<feature type="region of interest" description="Disordered" evidence="5">
    <location>
        <begin position="433"/>
        <end position="462"/>
    </location>
</feature>
<gene>
    <name evidence="7" type="ORF">PAC_00420</name>
</gene>
<dbReference type="GO" id="GO:0043161">
    <property type="term" value="P:proteasome-mediated ubiquitin-dependent protein catabolic process"/>
    <property type="evidence" value="ECO:0007669"/>
    <property type="project" value="TreeGrafter"/>
</dbReference>
<dbReference type="SUPFAM" id="SSF57850">
    <property type="entry name" value="RING/U-box"/>
    <property type="match status" value="1"/>
</dbReference>
<feature type="compositionally biased region" description="Basic and acidic residues" evidence="5">
    <location>
        <begin position="553"/>
        <end position="570"/>
    </location>
</feature>